<reference evidence="2 3" key="1">
    <citation type="journal article" date="2021" name="Nat. Commun.">
        <title>Incipient diploidization of the medicinal plant Perilla within 10,000 years.</title>
        <authorList>
            <person name="Zhang Y."/>
            <person name="Shen Q."/>
            <person name="Leng L."/>
            <person name="Zhang D."/>
            <person name="Chen S."/>
            <person name="Shi Y."/>
            <person name="Ning Z."/>
            <person name="Chen S."/>
        </authorList>
    </citation>
    <scope>NUCLEOTIDE SEQUENCE [LARGE SCALE GENOMIC DNA]</scope>
    <source>
        <strain evidence="3">cv. PC099</strain>
    </source>
</reference>
<evidence type="ECO:0000256" key="1">
    <source>
        <dbReference type="SAM" id="SignalP"/>
    </source>
</evidence>
<protein>
    <submittedName>
        <fullName evidence="2">Protein phosphatase 2C and cyclic nucleotide-binding/kinase domain-containing protein</fullName>
    </submittedName>
</protein>
<dbReference type="AlphaFoldDB" id="A0AAD4J8Y9"/>
<gene>
    <name evidence="2" type="ORF">C2S53_013512</name>
</gene>
<dbReference type="EMBL" id="SDAM02000109">
    <property type="protein sequence ID" value="KAH6829364.1"/>
    <property type="molecule type" value="Genomic_DNA"/>
</dbReference>
<sequence length="110" mass="11847">MMFAAILTVLALGGTTMVHEICASLSKEPVNDLDTSTVKKVQLSDLEWRTYLYCTDCSDIGLVCGAWLSPLDETCSQFCAASASIALEGLHKIGILYHGVSPDDLAFDQT</sequence>
<organism evidence="2 3">
    <name type="scientific">Perilla frutescens var. hirtella</name>
    <name type="common">Perilla citriodora</name>
    <name type="synonym">Perilla setoyensis</name>
    <dbReference type="NCBI Taxonomy" id="608512"/>
    <lineage>
        <taxon>Eukaryota</taxon>
        <taxon>Viridiplantae</taxon>
        <taxon>Streptophyta</taxon>
        <taxon>Embryophyta</taxon>
        <taxon>Tracheophyta</taxon>
        <taxon>Spermatophyta</taxon>
        <taxon>Magnoliopsida</taxon>
        <taxon>eudicotyledons</taxon>
        <taxon>Gunneridae</taxon>
        <taxon>Pentapetalae</taxon>
        <taxon>asterids</taxon>
        <taxon>lamiids</taxon>
        <taxon>Lamiales</taxon>
        <taxon>Lamiaceae</taxon>
        <taxon>Nepetoideae</taxon>
        <taxon>Elsholtzieae</taxon>
        <taxon>Perilla</taxon>
    </lineage>
</organism>
<feature type="chain" id="PRO_5041966955" evidence="1">
    <location>
        <begin position="19"/>
        <end position="110"/>
    </location>
</feature>
<name>A0AAD4J8Y9_PERFH</name>
<feature type="signal peptide" evidence="1">
    <location>
        <begin position="1"/>
        <end position="18"/>
    </location>
</feature>
<keyword evidence="1" id="KW-0732">Signal</keyword>
<dbReference type="Proteomes" id="UP001190926">
    <property type="component" value="Unassembled WGS sequence"/>
</dbReference>
<evidence type="ECO:0000313" key="2">
    <source>
        <dbReference type="EMBL" id="KAH6829364.1"/>
    </source>
</evidence>
<keyword evidence="3" id="KW-1185">Reference proteome</keyword>
<proteinExistence type="predicted"/>
<evidence type="ECO:0000313" key="3">
    <source>
        <dbReference type="Proteomes" id="UP001190926"/>
    </source>
</evidence>
<accession>A0AAD4J8Y9</accession>
<comment type="caution">
    <text evidence="2">The sequence shown here is derived from an EMBL/GenBank/DDBJ whole genome shotgun (WGS) entry which is preliminary data.</text>
</comment>